<protein>
    <submittedName>
        <fullName evidence="10">Putative transport protein</fullName>
    </submittedName>
</protein>
<reference evidence="10 11" key="1">
    <citation type="submission" date="2020-08" db="EMBL/GenBank/DDBJ databases">
        <title>Sequencing the genomes of 1000 actinobacteria strains.</title>
        <authorList>
            <person name="Klenk H.-P."/>
        </authorList>
    </citation>
    <scope>NUCLEOTIDE SEQUENCE [LARGE SCALE GENOMIC DNA]</scope>
    <source>
        <strain evidence="10 11">DSM 23974</strain>
    </source>
</reference>
<evidence type="ECO:0000256" key="6">
    <source>
        <dbReference type="ARBA" id="ARBA00022989"/>
    </source>
</evidence>
<dbReference type="Proteomes" id="UP000540191">
    <property type="component" value="Unassembled WGS sequence"/>
</dbReference>
<evidence type="ECO:0000256" key="1">
    <source>
        <dbReference type="ARBA" id="ARBA00004651"/>
    </source>
</evidence>
<feature type="transmembrane region" description="Helical" evidence="8">
    <location>
        <begin position="414"/>
        <end position="432"/>
    </location>
</feature>
<dbReference type="Pfam" id="PF02080">
    <property type="entry name" value="TrkA_C"/>
    <property type="match status" value="1"/>
</dbReference>
<feature type="transmembrane region" description="Helical" evidence="8">
    <location>
        <begin position="33"/>
        <end position="50"/>
    </location>
</feature>
<feature type="transmembrane region" description="Helical" evidence="8">
    <location>
        <begin position="6"/>
        <end position="26"/>
    </location>
</feature>
<keyword evidence="11" id="KW-1185">Reference proteome</keyword>
<dbReference type="EMBL" id="JACHNA010000001">
    <property type="protein sequence ID" value="MBB4735804.1"/>
    <property type="molecule type" value="Genomic_DNA"/>
</dbReference>
<dbReference type="AlphaFoldDB" id="A0A7W7GPD5"/>
<accession>A0A7W7GPD5</accession>
<comment type="caution">
    <text evidence="10">The sequence shown here is derived from an EMBL/GenBank/DDBJ whole genome shotgun (WGS) entry which is preliminary data.</text>
</comment>
<dbReference type="PROSITE" id="PS51202">
    <property type="entry name" value="RCK_C"/>
    <property type="match status" value="2"/>
</dbReference>
<keyword evidence="7 8" id="KW-0472">Membrane</keyword>
<sequence length="521" mass="54383">MLDLLQQQPLLVLLATIAAGAAVGAIPVGPLRFGAAGALFVGLLVGALLPEVGPQLGLFQNFGLALFAYVIGLGAGKVFFRDLRRNAPLMLASIAVIAVTAVTVRPLAAVLDLDLPTAIGVWAGSLTATPAMALAGDLTDSPDPAVGYGLSYLVGVIGTILMIMALASRPWSSAPRDPASTSDGKLKFRAATAHEEIAVQDIPGVAERRVRVVAVNRRGRVRLLSAAELIRPGDRVVLDGTSDSVSTAVEAFGSLTKETPGAIMQTVHVAMIIVTARELADRRLGHLALRERFGAQVARLRRSDVESLAAPETELKVGDRVLVVAPYRRMEAVRDFFGNSMRGLSDLDWVSLGVGMSIGYLVGMITLPLPGGASFALGSAAGTLVTGLVLGAVGRTGQTVWELSTEINLTLRQFGLMLFLGAVGLASGPAFVETVVTPVGLRSIGMAALITALTACLLILAARLLGQSVERTYGAMAGITGQPAILDFALSRTNDPRVTEGYAQLFALIMVVKIVVVPFLL</sequence>
<dbReference type="RefSeq" id="WP_184241453.1">
    <property type="nucleotide sequence ID" value="NZ_JACHNA010000001.1"/>
</dbReference>
<dbReference type="Gene3D" id="3.30.70.1450">
    <property type="entry name" value="Regulator of K+ conductance, C-terminal domain"/>
    <property type="match status" value="1"/>
</dbReference>
<feature type="transmembrane region" description="Helical" evidence="8">
    <location>
        <begin position="444"/>
        <end position="465"/>
    </location>
</feature>
<feature type="domain" description="RCK C-terminal" evidence="9">
    <location>
        <begin position="176"/>
        <end position="255"/>
    </location>
</feature>
<comment type="similarity">
    <text evidence="2">Belongs to the AAE transporter (TC 2.A.81) family.</text>
</comment>
<evidence type="ECO:0000256" key="8">
    <source>
        <dbReference type="SAM" id="Phobius"/>
    </source>
</evidence>
<dbReference type="PANTHER" id="PTHR30445">
    <property type="entry name" value="K(+)_H(+) ANTIPORTER SUBUNIT KHTT"/>
    <property type="match status" value="1"/>
</dbReference>
<feature type="transmembrane region" description="Helical" evidence="8">
    <location>
        <begin position="375"/>
        <end position="393"/>
    </location>
</feature>
<evidence type="ECO:0000256" key="2">
    <source>
        <dbReference type="ARBA" id="ARBA00009854"/>
    </source>
</evidence>
<dbReference type="PANTHER" id="PTHR30445:SF3">
    <property type="entry name" value="TRANSPORT PROTEIN YIDE-RELATED"/>
    <property type="match status" value="1"/>
</dbReference>
<dbReference type="InterPro" id="IPR006037">
    <property type="entry name" value="RCK_C"/>
</dbReference>
<dbReference type="GO" id="GO:0006813">
    <property type="term" value="P:potassium ion transport"/>
    <property type="evidence" value="ECO:0007669"/>
    <property type="project" value="InterPro"/>
</dbReference>
<dbReference type="InterPro" id="IPR050144">
    <property type="entry name" value="AAE_transporter"/>
</dbReference>
<evidence type="ECO:0000259" key="9">
    <source>
        <dbReference type="PROSITE" id="PS51202"/>
    </source>
</evidence>
<dbReference type="Pfam" id="PF06826">
    <property type="entry name" value="Asp-Al_Ex"/>
    <property type="match status" value="2"/>
</dbReference>
<gene>
    <name evidence="10" type="ORF">HDA30_001312</name>
</gene>
<feature type="transmembrane region" description="Helical" evidence="8">
    <location>
        <begin position="145"/>
        <end position="167"/>
    </location>
</feature>
<feature type="transmembrane region" description="Helical" evidence="8">
    <location>
        <begin position="349"/>
        <end position="369"/>
    </location>
</feature>
<dbReference type="GO" id="GO:0005886">
    <property type="term" value="C:plasma membrane"/>
    <property type="evidence" value="ECO:0007669"/>
    <property type="project" value="UniProtKB-SubCell"/>
</dbReference>
<feature type="transmembrane region" description="Helical" evidence="8">
    <location>
        <begin position="62"/>
        <end position="80"/>
    </location>
</feature>
<evidence type="ECO:0000256" key="4">
    <source>
        <dbReference type="ARBA" id="ARBA00022475"/>
    </source>
</evidence>
<dbReference type="InterPro" id="IPR006512">
    <property type="entry name" value="YidE_YbjL"/>
</dbReference>
<feature type="domain" description="RCK C-terminal" evidence="9">
    <location>
        <begin position="259"/>
        <end position="339"/>
    </location>
</feature>
<evidence type="ECO:0000256" key="5">
    <source>
        <dbReference type="ARBA" id="ARBA00022692"/>
    </source>
</evidence>
<dbReference type="NCBIfam" id="TIGR01625">
    <property type="entry name" value="YidE_YbjL_dupl"/>
    <property type="match status" value="1"/>
</dbReference>
<evidence type="ECO:0000313" key="11">
    <source>
        <dbReference type="Proteomes" id="UP000540191"/>
    </source>
</evidence>
<proteinExistence type="inferred from homology"/>
<dbReference type="SUPFAM" id="SSF116726">
    <property type="entry name" value="TrkA C-terminal domain-like"/>
    <property type="match status" value="2"/>
</dbReference>
<evidence type="ECO:0000313" key="10">
    <source>
        <dbReference type="EMBL" id="MBB4735804.1"/>
    </source>
</evidence>
<dbReference type="GO" id="GO:0008324">
    <property type="term" value="F:monoatomic cation transmembrane transporter activity"/>
    <property type="evidence" value="ECO:0007669"/>
    <property type="project" value="InterPro"/>
</dbReference>
<name>A0A7W7GPD5_9MICC</name>
<comment type="subcellular location">
    <subcellularLocation>
        <location evidence="1">Cell membrane</location>
        <topology evidence="1">Multi-pass membrane protein</topology>
    </subcellularLocation>
</comment>
<keyword evidence="5 8" id="KW-0812">Transmembrane</keyword>
<keyword evidence="4" id="KW-1003">Cell membrane</keyword>
<feature type="transmembrane region" description="Helical" evidence="8">
    <location>
        <begin position="87"/>
        <end position="108"/>
    </location>
</feature>
<keyword evidence="3" id="KW-0813">Transport</keyword>
<evidence type="ECO:0000256" key="7">
    <source>
        <dbReference type="ARBA" id="ARBA00023136"/>
    </source>
</evidence>
<dbReference type="InterPro" id="IPR036721">
    <property type="entry name" value="RCK_C_sf"/>
</dbReference>
<evidence type="ECO:0000256" key="3">
    <source>
        <dbReference type="ARBA" id="ARBA00022448"/>
    </source>
</evidence>
<feature type="transmembrane region" description="Helical" evidence="8">
    <location>
        <begin position="502"/>
        <end position="520"/>
    </location>
</feature>
<organism evidence="10 11">
    <name type="scientific">Micrococcus cohnii</name>
    <dbReference type="NCBI Taxonomy" id="993416"/>
    <lineage>
        <taxon>Bacteria</taxon>
        <taxon>Bacillati</taxon>
        <taxon>Actinomycetota</taxon>
        <taxon>Actinomycetes</taxon>
        <taxon>Micrococcales</taxon>
        <taxon>Micrococcaceae</taxon>
        <taxon>Micrococcus</taxon>
    </lineage>
</organism>
<keyword evidence="6 8" id="KW-1133">Transmembrane helix</keyword>